<keyword evidence="4 9" id="KW-0547">Nucleotide-binding</keyword>
<keyword evidence="9" id="KW-0963">Cytoplasm</keyword>
<evidence type="ECO:0000256" key="7">
    <source>
        <dbReference type="ARBA" id="ARBA00023146"/>
    </source>
</evidence>
<dbReference type="Proteomes" id="UP001320209">
    <property type="component" value="Chromosome"/>
</dbReference>
<evidence type="ECO:0000256" key="1">
    <source>
        <dbReference type="ARBA" id="ARBA00008226"/>
    </source>
</evidence>
<comment type="subcellular location">
    <subcellularLocation>
        <location evidence="9">Cytoplasm</location>
    </subcellularLocation>
</comment>
<sequence length="728" mass="82888">MKNGAQENMDVTSFLLEIFSEEIPARMQASAAEQIKKLAESFLLAEGVRFLEIESFVTPRRLSLIVSKATRDSSCVALDKKGPPVGVAEVALKKFCESNAVSAAECYKKSTEKGEFWFAPVKISQKSLERVFSCMCFHILETINWPKTMRWADDKTGRNCEICWIRPIRSILCVQQDCDGRSDARVVDFSFGNLVSSSKTCGHRFANRYSGYKNSKKEELCVKNISEYEQLLRDNFVILRQDERKQLIRDMVLRACEGVACEPFSEDLENGGLVDEVCGLVEFPSCIVGSFDEKFLSIPQEVIATTIRENQRYFPMKKDDKLHNMFCIVTNTAKTTNEMKEGCERVVRARLSDALFFWSCDKSKKLEHFAERLKNRALFDGLGSVYDKSERVRMMCIEFFGDGAGFANSVSDAARIFKADLETETVSEFPSLQGSIGKHLALLENKRISVARSIEDHYWPQGEKNQENLLSQSEEGRVLGIFDRMDTLVGFFAIGKVPSGSKDPFGLRRASYGLARLMQMCERDFSLKELIRISSDCYKSQGLLSETALSNVLGLEKFCTEKFINIMREEGVEERFVLAAIEQSEEIRFKKISETANMLMRVFSSNSGQKFLSSYKRVSSILCQNEYAKKSDVDENSFATDYEKRVFDIIKFMRNDFSGIGSCSMETLLIERFDLWSRAIDDFFDNVKVMEEGCFAARIALLRGLSTALYPLCDMDRMVRRSFFAERA</sequence>
<comment type="subunit">
    <text evidence="2 9">Tetramer of two alpha and two beta subunits.</text>
</comment>
<evidence type="ECO:0000256" key="3">
    <source>
        <dbReference type="ARBA" id="ARBA00022598"/>
    </source>
</evidence>
<keyword evidence="7 9" id="KW-0030">Aminoacyl-tRNA synthetase</keyword>
<evidence type="ECO:0000256" key="8">
    <source>
        <dbReference type="ARBA" id="ARBA00047937"/>
    </source>
</evidence>
<evidence type="ECO:0000313" key="10">
    <source>
        <dbReference type="EMBL" id="BDB96065.1"/>
    </source>
</evidence>
<evidence type="ECO:0000256" key="6">
    <source>
        <dbReference type="ARBA" id="ARBA00022917"/>
    </source>
</evidence>
<dbReference type="NCBIfam" id="TIGR00211">
    <property type="entry name" value="glyS"/>
    <property type="match status" value="1"/>
</dbReference>
<keyword evidence="6 9" id="KW-0648">Protein biosynthesis</keyword>
<dbReference type="EMBL" id="AP025225">
    <property type="protein sequence ID" value="BDB96065.1"/>
    <property type="molecule type" value="Genomic_DNA"/>
</dbReference>
<keyword evidence="11" id="KW-1185">Reference proteome</keyword>
<dbReference type="PROSITE" id="PS50861">
    <property type="entry name" value="AA_TRNA_LIGASE_II_GLYAB"/>
    <property type="match status" value="1"/>
</dbReference>
<evidence type="ECO:0000256" key="4">
    <source>
        <dbReference type="ARBA" id="ARBA00022741"/>
    </source>
</evidence>
<evidence type="ECO:0000256" key="5">
    <source>
        <dbReference type="ARBA" id="ARBA00022840"/>
    </source>
</evidence>
<protein>
    <recommendedName>
        <fullName evidence="9">Glycine--tRNA ligase beta subunit</fullName>
        <ecNumber evidence="9">6.1.1.14</ecNumber>
    </recommendedName>
    <alternativeName>
        <fullName evidence="9">Glycyl-tRNA synthetase beta subunit</fullName>
        <shortName evidence="9">GlyRS</shortName>
    </alternativeName>
</protein>
<dbReference type="InterPro" id="IPR006194">
    <property type="entry name" value="Gly-tRNA-synth_heterodimer"/>
</dbReference>
<organism evidence="10 11">
    <name type="scientific">Candidatus Hydrogenosomobacter endosymbioticus</name>
    <dbReference type="NCBI Taxonomy" id="2558174"/>
    <lineage>
        <taxon>Bacteria</taxon>
        <taxon>Pseudomonadati</taxon>
        <taxon>Pseudomonadota</taxon>
        <taxon>Alphaproteobacteria</taxon>
        <taxon>Holosporales</taxon>
        <taxon>Holosporaceae</taxon>
        <taxon>Candidatus Hydrogenosomobacter</taxon>
    </lineage>
</organism>
<dbReference type="PANTHER" id="PTHR30075:SF2">
    <property type="entry name" value="GLYCINE--TRNA LIGASE, CHLOROPLASTIC_MITOCHONDRIAL 2"/>
    <property type="match status" value="1"/>
</dbReference>
<dbReference type="InterPro" id="IPR015944">
    <property type="entry name" value="Gly-tRNA-synth_bsu"/>
</dbReference>
<accession>A0ABN6L7B2</accession>
<keyword evidence="5 9" id="KW-0067">ATP-binding</keyword>
<evidence type="ECO:0000313" key="11">
    <source>
        <dbReference type="Proteomes" id="UP001320209"/>
    </source>
</evidence>
<reference evidence="10" key="1">
    <citation type="submission" date="2021-10" db="EMBL/GenBank/DDBJ databases">
        <title>Genome Sequence of The Candidatus Hydrogeosomobacter endosymbioticus, an Intracellular Bacterial Symbiont of the Anaerobic Ciliate GW7.</title>
        <authorList>
            <person name="Shiohama Y."/>
            <person name="Shinzato N."/>
        </authorList>
    </citation>
    <scope>NUCLEOTIDE SEQUENCE [LARGE SCALE GENOMIC DNA]</scope>
    <source>
        <strain evidence="10">200920</strain>
    </source>
</reference>
<dbReference type="Pfam" id="PF02092">
    <property type="entry name" value="tRNA_synt_2f"/>
    <property type="match status" value="1"/>
</dbReference>
<dbReference type="PANTHER" id="PTHR30075">
    <property type="entry name" value="GLYCYL-TRNA SYNTHETASE"/>
    <property type="match status" value="1"/>
</dbReference>
<comment type="similarity">
    <text evidence="1 9">Belongs to the class-II aminoacyl-tRNA synthetase family.</text>
</comment>
<dbReference type="HAMAP" id="MF_00255">
    <property type="entry name" value="Gly_tRNA_synth_beta"/>
    <property type="match status" value="1"/>
</dbReference>
<dbReference type="EC" id="6.1.1.14" evidence="9"/>
<proteinExistence type="inferred from homology"/>
<dbReference type="RefSeq" id="WP_236865465.1">
    <property type="nucleotide sequence ID" value="NZ_AP025225.1"/>
</dbReference>
<evidence type="ECO:0000256" key="2">
    <source>
        <dbReference type="ARBA" id="ARBA00011209"/>
    </source>
</evidence>
<dbReference type="PRINTS" id="PR01045">
    <property type="entry name" value="TRNASYNTHGB"/>
</dbReference>
<keyword evidence="3 9" id="KW-0436">Ligase</keyword>
<comment type="catalytic activity">
    <reaction evidence="8 9">
        <text>tRNA(Gly) + glycine + ATP = glycyl-tRNA(Gly) + AMP + diphosphate</text>
        <dbReference type="Rhea" id="RHEA:16013"/>
        <dbReference type="Rhea" id="RHEA-COMP:9664"/>
        <dbReference type="Rhea" id="RHEA-COMP:9683"/>
        <dbReference type="ChEBI" id="CHEBI:30616"/>
        <dbReference type="ChEBI" id="CHEBI:33019"/>
        <dbReference type="ChEBI" id="CHEBI:57305"/>
        <dbReference type="ChEBI" id="CHEBI:78442"/>
        <dbReference type="ChEBI" id="CHEBI:78522"/>
        <dbReference type="ChEBI" id="CHEBI:456215"/>
        <dbReference type="EC" id="6.1.1.14"/>
    </reaction>
</comment>
<gene>
    <name evidence="9 10" type="primary">glyS</name>
    <name evidence="10" type="ORF">HYD_1980</name>
</gene>
<evidence type="ECO:0000256" key="9">
    <source>
        <dbReference type="HAMAP-Rule" id="MF_00255"/>
    </source>
</evidence>
<dbReference type="GO" id="GO:0016874">
    <property type="term" value="F:ligase activity"/>
    <property type="evidence" value="ECO:0007669"/>
    <property type="project" value="UniProtKB-KW"/>
</dbReference>
<name>A0ABN6L7B2_9PROT</name>